<feature type="binding site" evidence="5">
    <location>
        <position position="40"/>
    </location>
    <ligand>
        <name>ATP</name>
        <dbReference type="ChEBI" id="CHEBI:30616"/>
    </ligand>
</feature>
<evidence type="ECO:0000313" key="9">
    <source>
        <dbReference type="Proteomes" id="UP000004947"/>
    </source>
</evidence>
<dbReference type="PROSITE" id="PS00108">
    <property type="entry name" value="PROTEIN_KINASE_ST"/>
    <property type="match status" value="1"/>
</dbReference>
<dbReference type="GO" id="GO:0005524">
    <property type="term" value="F:ATP binding"/>
    <property type="evidence" value="ECO:0007669"/>
    <property type="project" value="UniProtKB-UniRule"/>
</dbReference>
<evidence type="ECO:0000256" key="6">
    <source>
        <dbReference type="SAM" id="Phobius"/>
    </source>
</evidence>
<sequence>MAAAQRQIGPYKIVGRPLGSGGMATVYRVEDSNGQHAALKVLHAHLNRERKIVERFKQEFAIGKKMARFNNFVNMHSLEKVDNSWCILMQLVEGKTLEHRLLEVPQAIAVVASLANALNSFHSKGLIHRDLKPENIILSQSGDLKIMDYGITRELSNNMTRTGTAMGTLLYMAPEQLEAKKNLDHRADIFSLGVIFYRLLTKRDPHGLGNKAEYVHVMESRLKKKVRKVPGLDDDQLTSLLNSMLAVDPDERPKDCQALLRELKKLPQAPSNIKKILSSLTKDKAKAPTKKSKVAEKVDKTIQRPVTKNERKKVPAGFIMMIFVLFVLTFAGLYFFGPPQFRDELQKIVSG</sequence>
<dbReference type="Pfam" id="PF00069">
    <property type="entry name" value="Pkinase"/>
    <property type="match status" value="1"/>
</dbReference>
<dbReference type="AlphaFoldDB" id="A6DKI7"/>
<evidence type="ECO:0000256" key="5">
    <source>
        <dbReference type="PROSITE-ProRule" id="PRU10141"/>
    </source>
</evidence>
<dbReference type="SUPFAM" id="SSF56112">
    <property type="entry name" value="Protein kinase-like (PK-like)"/>
    <property type="match status" value="1"/>
</dbReference>
<reference evidence="8 9" key="1">
    <citation type="journal article" date="2010" name="J. Bacteriol.">
        <title>Genome sequence of Lentisphaera araneosa HTCC2155T, the type species of the order Lentisphaerales in the phylum Lentisphaerae.</title>
        <authorList>
            <person name="Thrash J.C."/>
            <person name="Cho J.C."/>
            <person name="Vergin K.L."/>
            <person name="Morris R.M."/>
            <person name="Giovannoni S.J."/>
        </authorList>
    </citation>
    <scope>NUCLEOTIDE SEQUENCE [LARGE SCALE GENOMIC DNA]</scope>
    <source>
        <strain evidence="8 9">HTCC2155</strain>
    </source>
</reference>
<comment type="caution">
    <text evidence="8">The sequence shown here is derived from an EMBL/GenBank/DDBJ whole genome shotgun (WGS) entry which is preliminary data.</text>
</comment>
<gene>
    <name evidence="8" type="ORF">LNTAR_00750</name>
</gene>
<dbReference type="OrthoDB" id="9779541at2"/>
<accession>A6DKI7</accession>
<dbReference type="Gene3D" id="1.10.510.10">
    <property type="entry name" value="Transferase(Phosphotransferase) domain 1"/>
    <property type="match status" value="1"/>
</dbReference>
<keyword evidence="8" id="KW-0723">Serine/threonine-protein kinase</keyword>
<dbReference type="EMBL" id="ABCK01000007">
    <property type="protein sequence ID" value="EDM27885.1"/>
    <property type="molecule type" value="Genomic_DNA"/>
</dbReference>
<keyword evidence="9" id="KW-1185">Reference proteome</keyword>
<keyword evidence="4 5" id="KW-0067">ATP-binding</keyword>
<dbReference type="PANTHER" id="PTHR43289:SF6">
    <property type="entry name" value="SERINE_THREONINE-PROTEIN KINASE NEKL-3"/>
    <property type="match status" value="1"/>
</dbReference>
<dbReference type="InterPro" id="IPR008271">
    <property type="entry name" value="Ser/Thr_kinase_AS"/>
</dbReference>
<dbReference type="eggNOG" id="COG0515">
    <property type="taxonomic scope" value="Bacteria"/>
</dbReference>
<evidence type="ECO:0000256" key="1">
    <source>
        <dbReference type="ARBA" id="ARBA00022679"/>
    </source>
</evidence>
<dbReference type="RefSeq" id="WP_007278399.1">
    <property type="nucleotide sequence ID" value="NZ_ABCK01000007.1"/>
</dbReference>
<dbReference type="InterPro" id="IPR011009">
    <property type="entry name" value="Kinase-like_dom_sf"/>
</dbReference>
<evidence type="ECO:0000256" key="4">
    <source>
        <dbReference type="ARBA" id="ARBA00022840"/>
    </source>
</evidence>
<evidence type="ECO:0000256" key="2">
    <source>
        <dbReference type="ARBA" id="ARBA00022741"/>
    </source>
</evidence>
<evidence type="ECO:0000259" key="7">
    <source>
        <dbReference type="PROSITE" id="PS50011"/>
    </source>
</evidence>
<dbReference type="PROSITE" id="PS00107">
    <property type="entry name" value="PROTEIN_KINASE_ATP"/>
    <property type="match status" value="1"/>
</dbReference>
<proteinExistence type="predicted"/>
<protein>
    <submittedName>
        <fullName evidence="8">Serine/threonine protein kinase</fullName>
    </submittedName>
</protein>
<dbReference type="CDD" id="cd14014">
    <property type="entry name" value="STKc_PknB_like"/>
    <property type="match status" value="1"/>
</dbReference>
<organism evidence="8 9">
    <name type="scientific">Lentisphaera araneosa HTCC2155</name>
    <dbReference type="NCBI Taxonomy" id="313628"/>
    <lineage>
        <taxon>Bacteria</taxon>
        <taxon>Pseudomonadati</taxon>
        <taxon>Lentisphaerota</taxon>
        <taxon>Lentisphaeria</taxon>
        <taxon>Lentisphaerales</taxon>
        <taxon>Lentisphaeraceae</taxon>
        <taxon>Lentisphaera</taxon>
    </lineage>
</organism>
<feature type="domain" description="Protein kinase" evidence="7">
    <location>
        <begin position="12"/>
        <end position="266"/>
    </location>
</feature>
<dbReference type="PROSITE" id="PS50011">
    <property type="entry name" value="PROTEIN_KINASE_DOM"/>
    <property type="match status" value="1"/>
</dbReference>
<dbReference type="SMART" id="SM00220">
    <property type="entry name" value="S_TKc"/>
    <property type="match status" value="1"/>
</dbReference>
<keyword evidence="6" id="KW-1133">Transmembrane helix</keyword>
<dbReference type="STRING" id="313628.LNTAR_00750"/>
<dbReference type="GO" id="GO:0004674">
    <property type="term" value="F:protein serine/threonine kinase activity"/>
    <property type="evidence" value="ECO:0007669"/>
    <property type="project" value="UniProtKB-KW"/>
</dbReference>
<evidence type="ECO:0000256" key="3">
    <source>
        <dbReference type="ARBA" id="ARBA00022777"/>
    </source>
</evidence>
<feature type="transmembrane region" description="Helical" evidence="6">
    <location>
        <begin position="314"/>
        <end position="336"/>
    </location>
</feature>
<keyword evidence="3 8" id="KW-0418">Kinase</keyword>
<dbReference type="Proteomes" id="UP000004947">
    <property type="component" value="Unassembled WGS sequence"/>
</dbReference>
<evidence type="ECO:0000313" key="8">
    <source>
        <dbReference type="EMBL" id="EDM27885.1"/>
    </source>
</evidence>
<dbReference type="InterPro" id="IPR017441">
    <property type="entry name" value="Protein_kinase_ATP_BS"/>
</dbReference>
<dbReference type="InterPro" id="IPR000719">
    <property type="entry name" value="Prot_kinase_dom"/>
</dbReference>
<keyword evidence="6" id="KW-0472">Membrane</keyword>
<keyword evidence="6" id="KW-0812">Transmembrane</keyword>
<keyword evidence="2 5" id="KW-0547">Nucleotide-binding</keyword>
<name>A6DKI7_9BACT</name>
<keyword evidence="1" id="KW-0808">Transferase</keyword>
<dbReference type="PANTHER" id="PTHR43289">
    <property type="entry name" value="MITOGEN-ACTIVATED PROTEIN KINASE KINASE KINASE 20-RELATED"/>
    <property type="match status" value="1"/>
</dbReference>